<evidence type="ECO:0000313" key="3">
    <source>
        <dbReference type="Proteomes" id="UP000747542"/>
    </source>
</evidence>
<dbReference type="EMBL" id="JAHLQT010040257">
    <property type="protein sequence ID" value="KAG7155865.1"/>
    <property type="molecule type" value="Genomic_DNA"/>
</dbReference>
<comment type="caution">
    <text evidence="2">The sequence shown here is derived from an EMBL/GenBank/DDBJ whole genome shotgun (WGS) entry which is preliminary data.</text>
</comment>
<reference evidence="2" key="1">
    <citation type="journal article" date="2021" name="Sci. Adv.">
        <title>The American lobster genome reveals insights on longevity, neural, and immune adaptations.</title>
        <authorList>
            <person name="Polinski J.M."/>
            <person name="Zimin A.V."/>
            <person name="Clark K.F."/>
            <person name="Kohn A.B."/>
            <person name="Sadowski N."/>
            <person name="Timp W."/>
            <person name="Ptitsyn A."/>
            <person name="Khanna P."/>
            <person name="Romanova D.Y."/>
            <person name="Williams P."/>
            <person name="Greenwood S.J."/>
            <person name="Moroz L.L."/>
            <person name="Walt D.R."/>
            <person name="Bodnar A.G."/>
        </authorList>
    </citation>
    <scope>NUCLEOTIDE SEQUENCE</scope>
    <source>
        <strain evidence="2">GMGI-L3</strain>
    </source>
</reference>
<feature type="region of interest" description="Disordered" evidence="1">
    <location>
        <begin position="172"/>
        <end position="196"/>
    </location>
</feature>
<organism evidence="2 3">
    <name type="scientific">Homarus americanus</name>
    <name type="common">American lobster</name>
    <dbReference type="NCBI Taxonomy" id="6706"/>
    <lineage>
        <taxon>Eukaryota</taxon>
        <taxon>Metazoa</taxon>
        <taxon>Ecdysozoa</taxon>
        <taxon>Arthropoda</taxon>
        <taxon>Crustacea</taxon>
        <taxon>Multicrustacea</taxon>
        <taxon>Malacostraca</taxon>
        <taxon>Eumalacostraca</taxon>
        <taxon>Eucarida</taxon>
        <taxon>Decapoda</taxon>
        <taxon>Pleocyemata</taxon>
        <taxon>Astacidea</taxon>
        <taxon>Nephropoidea</taxon>
        <taxon>Nephropidae</taxon>
        <taxon>Homarus</taxon>
    </lineage>
</organism>
<gene>
    <name evidence="2" type="ORF">Hamer_G011997</name>
</gene>
<dbReference type="AlphaFoldDB" id="A0A8J5JDF1"/>
<feature type="compositionally biased region" description="Polar residues" evidence="1">
    <location>
        <begin position="186"/>
        <end position="196"/>
    </location>
</feature>
<dbReference type="Proteomes" id="UP000747542">
    <property type="component" value="Unassembled WGS sequence"/>
</dbReference>
<evidence type="ECO:0000256" key="1">
    <source>
        <dbReference type="SAM" id="MobiDB-lite"/>
    </source>
</evidence>
<proteinExistence type="predicted"/>
<evidence type="ECO:0000313" key="2">
    <source>
        <dbReference type="EMBL" id="KAG7155865.1"/>
    </source>
</evidence>
<protein>
    <submittedName>
        <fullName evidence="2">Uncharacterized protein</fullName>
    </submittedName>
</protein>
<accession>A0A8J5JDF1</accession>
<keyword evidence="3" id="KW-1185">Reference proteome</keyword>
<sequence length="196" mass="21685">MVMPKGSRAQAASPVLLHSDLDMMASTPLFDDHDDTLEVVLFDTTVEYMPKSKTRTRTALNTDAHIESLKKQLLESSEQLVPVEGLFQADSAGSFGPPGLMALDHNCYQMNVELESPSEGQTTTPPCDYLLPGRLEEDSSLVSVFRALKCIEVEDAPQDSRLLSLEVRRPQHPRQISGLRHPSGYSPLSQDVTIDY</sequence>
<name>A0A8J5JDF1_HOMAM</name>
<dbReference type="OrthoDB" id="6375897at2759"/>